<dbReference type="AlphaFoldDB" id="A0A504Z4X4"/>
<reference evidence="2 3" key="1">
    <citation type="submission" date="2019-04" db="EMBL/GenBank/DDBJ databases">
        <title>Annotation for the trematode Fasciola gigantica.</title>
        <authorList>
            <person name="Choi Y.-J."/>
        </authorList>
    </citation>
    <scope>NUCLEOTIDE SEQUENCE [LARGE SCALE GENOMIC DNA]</scope>
    <source>
        <strain evidence="2">Uganda_cow_1</strain>
    </source>
</reference>
<dbReference type="InterPro" id="IPR019734">
    <property type="entry name" value="TPR_rpt"/>
</dbReference>
<dbReference type="InterPro" id="IPR011990">
    <property type="entry name" value="TPR-like_helical_dom_sf"/>
</dbReference>
<evidence type="ECO:0000256" key="1">
    <source>
        <dbReference type="ARBA" id="ARBA00022803"/>
    </source>
</evidence>
<organism evidence="2 3">
    <name type="scientific">Fasciola gigantica</name>
    <name type="common">Giant liver fluke</name>
    <dbReference type="NCBI Taxonomy" id="46835"/>
    <lineage>
        <taxon>Eukaryota</taxon>
        <taxon>Metazoa</taxon>
        <taxon>Spiralia</taxon>
        <taxon>Lophotrochozoa</taxon>
        <taxon>Platyhelminthes</taxon>
        <taxon>Trematoda</taxon>
        <taxon>Digenea</taxon>
        <taxon>Plagiorchiida</taxon>
        <taxon>Echinostomata</taxon>
        <taxon>Echinostomatoidea</taxon>
        <taxon>Fasciolidae</taxon>
        <taxon>Fasciola</taxon>
    </lineage>
</organism>
<name>A0A504Z4X4_FASGI</name>
<dbReference type="PANTHER" id="PTHR46423">
    <property type="entry name" value="RNA POLYMERASE II-ASSOCIATED PROTEIN 3"/>
    <property type="match status" value="1"/>
</dbReference>
<dbReference type="InterPro" id="IPR051966">
    <property type="entry name" value="RPAP3"/>
</dbReference>
<evidence type="ECO:0000313" key="2">
    <source>
        <dbReference type="EMBL" id="TPP67795.1"/>
    </source>
</evidence>
<sequence length="158" mass="17938">MCLAFVCAQVINLNYEDAKRCGAESRAKGDLEEAFRCYTHCIEVSRTDNESDRLAAAYRNRAIVALDMGRYQYVVDDCTEALNLQPGHPTSLYRRALGRRKLGDLMGAVIDLEEAHKLMPNSVNIKTALETSRRVLQSNSQHDVRAPKCLYTAYFRFQ</sequence>
<proteinExistence type="predicted"/>
<dbReference type="Gene3D" id="1.25.40.10">
    <property type="entry name" value="Tetratricopeptide repeat domain"/>
    <property type="match status" value="1"/>
</dbReference>
<dbReference type="Proteomes" id="UP000316759">
    <property type="component" value="Unassembled WGS sequence"/>
</dbReference>
<keyword evidence="1" id="KW-0802">TPR repeat</keyword>
<dbReference type="STRING" id="46835.A0A504Z4X4"/>
<dbReference type="SUPFAM" id="SSF48452">
    <property type="entry name" value="TPR-like"/>
    <property type="match status" value="1"/>
</dbReference>
<dbReference type="EMBL" id="SUNJ01000269">
    <property type="protein sequence ID" value="TPP67795.1"/>
    <property type="molecule type" value="Genomic_DNA"/>
</dbReference>
<gene>
    <name evidence="2" type="ORF">FGIG_06691</name>
</gene>
<dbReference type="OrthoDB" id="66418at2759"/>
<dbReference type="SMART" id="SM00028">
    <property type="entry name" value="TPR"/>
    <property type="match status" value="3"/>
</dbReference>
<comment type="caution">
    <text evidence="2">The sequence shown here is derived from an EMBL/GenBank/DDBJ whole genome shotgun (WGS) entry which is preliminary data.</text>
</comment>
<dbReference type="GO" id="GO:0101031">
    <property type="term" value="C:protein folding chaperone complex"/>
    <property type="evidence" value="ECO:0007669"/>
    <property type="project" value="TreeGrafter"/>
</dbReference>
<keyword evidence="3" id="KW-1185">Reference proteome</keyword>
<protein>
    <submittedName>
        <fullName evidence="2">Uncharacterized protein</fullName>
    </submittedName>
</protein>
<dbReference type="PANTHER" id="PTHR46423:SF1">
    <property type="entry name" value="RNA POLYMERASE II-ASSOCIATED PROTEIN 3"/>
    <property type="match status" value="1"/>
</dbReference>
<evidence type="ECO:0000313" key="3">
    <source>
        <dbReference type="Proteomes" id="UP000316759"/>
    </source>
</evidence>
<accession>A0A504Z4X4</accession>